<name>A0A139H3S2_9PEZI</name>
<dbReference type="EMBL" id="LFZN01000152">
    <property type="protein sequence ID" value="KXS97120.1"/>
    <property type="molecule type" value="Genomic_DNA"/>
</dbReference>
<protein>
    <recommendedName>
        <fullName evidence="2">ENTH domain-containing protein</fullName>
    </recommendedName>
</protein>
<dbReference type="STRING" id="321146.A0A139H3S2"/>
<dbReference type="SUPFAM" id="SSF48464">
    <property type="entry name" value="ENTH/VHS domain"/>
    <property type="match status" value="1"/>
</dbReference>
<dbReference type="OrthoDB" id="4033880at2759"/>
<dbReference type="GO" id="GO:0030125">
    <property type="term" value="C:clathrin vesicle coat"/>
    <property type="evidence" value="ECO:0007669"/>
    <property type="project" value="TreeGrafter"/>
</dbReference>
<dbReference type="GO" id="GO:0005829">
    <property type="term" value="C:cytosol"/>
    <property type="evidence" value="ECO:0007669"/>
    <property type="project" value="GOC"/>
</dbReference>
<dbReference type="GO" id="GO:0005886">
    <property type="term" value="C:plasma membrane"/>
    <property type="evidence" value="ECO:0007669"/>
    <property type="project" value="TreeGrafter"/>
</dbReference>
<dbReference type="Pfam" id="PF01417">
    <property type="entry name" value="ENTH"/>
    <property type="match status" value="1"/>
</dbReference>
<feature type="compositionally biased region" description="Low complexity" evidence="1">
    <location>
        <begin position="451"/>
        <end position="464"/>
    </location>
</feature>
<feature type="compositionally biased region" description="Low complexity" evidence="1">
    <location>
        <begin position="351"/>
        <end position="364"/>
    </location>
</feature>
<proteinExistence type="predicted"/>
<dbReference type="PROSITE" id="PS50942">
    <property type="entry name" value="ENTH"/>
    <property type="match status" value="1"/>
</dbReference>
<dbReference type="GO" id="GO:0030276">
    <property type="term" value="F:clathrin binding"/>
    <property type="evidence" value="ECO:0007669"/>
    <property type="project" value="TreeGrafter"/>
</dbReference>
<dbReference type="FunFam" id="1.25.40.90:FF:000006">
    <property type="entry name" value="Clathrin interactor 1"/>
    <property type="match status" value="1"/>
</dbReference>
<sequence length="540" mass="56991">MYPSTPHFTITNQPSSENTVAMDLNSLRDQVANMSLYDVKAGIRKVQNAVMNYTEMESKVREATNNEPWGASSSLMQEIANGTFNYQQLNEIMPMLYKRFTEKSAEEWRQIYKALQLLEFLVKNGSERVIDDARSHLSLLKMLRQFHYIDQNGKDQGLNVRTRSKELTELLSDVDRIRQERKKSRQTRNKYGGVEGGAGLGFSSTSSSGRYGGFGSESAAYGAGASSSFGGTTRGVYGDGGGFGGESHEDYDESGRSNTHDRFEEYDEFDDGSAQARPGRRKADAASKRAAAKKAEPPKPKEPEVDLFDFGDEPVVSAPANGPSTLSAAILPPPTAAAPSAPADDDDFDDFQSATPAAPAAPATQTVPSIPKPNYTSFSTASTTSNTPFAQPTPHSGAQKADFSNLFSTTSPPPSSTGTPALSYLSSPKPTGYQPTGPNYFTSVQAPAQKPVGGSSSGVTSPAAGGIGSPPVKKAGGDAFASLLSGSNMKKGAGPAQKGKTVAELAKEKSQAGLYGAPAAAPMAQPKPNTGSSGLDDLLG</sequence>
<feature type="compositionally biased region" description="Polar residues" evidence="1">
    <location>
        <begin position="424"/>
        <end position="446"/>
    </location>
</feature>
<feature type="compositionally biased region" description="Basic and acidic residues" evidence="1">
    <location>
        <begin position="281"/>
        <end position="304"/>
    </location>
</feature>
<feature type="domain" description="ENTH" evidence="2">
    <location>
        <begin position="48"/>
        <end position="181"/>
    </location>
</feature>
<organism evidence="3 4">
    <name type="scientific">Pseudocercospora eumusae</name>
    <dbReference type="NCBI Taxonomy" id="321146"/>
    <lineage>
        <taxon>Eukaryota</taxon>
        <taxon>Fungi</taxon>
        <taxon>Dikarya</taxon>
        <taxon>Ascomycota</taxon>
        <taxon>Pezizomycotina</taxon>
        <taxon>Dothideomycetes</taxon>
        <taxon>Dothideomycetidae</taxon>
        <taxon>Mycosphaerellales</taxon>
        <taxon>Mycosphaerellaceae</taxon>
        <taxon>Pseudocercospora</taxon>
    </lineage>
</organism>
<feature type="region of interest" description="Disordered" evidence="1">
    <location>
        <begin position="240"/>
        <end position="259"/>
    </location>
</feature>
<dbReference type="InterPro" id="IPR013809">
    <property type="entry name" value="ENTH"/>
</dbReference>
<dbReference type="Gene3D" id="1.25.40.90">
    <property type="match status" value="1"/>
</dbReference>
<dbReference type="AlphaFoldDB" id="A0A139H3S2"/>
<evidence type="ECO:0000256" key="1">
    <source>
        <dbReference type="SAM" id="MobiDB-lite"/>
    </source>
</evidence>
<reference evidence="3 4" key="1">
    <citation type="submission" date="2015-07" db="EMBL/GenBank/DDBJ databases">
        <title>Comparative genomics of the Sigatoka disease complex on banana suggests a link between parallel evolutionary changes in Pseudocercospora fijiensis and Pseudocercospora eumusae and increased virulence on the banana host.</title>
        <authorList>
            <person name="Chang T.-C."/>
            <person name="Salvucci A."/>
            <person name="Crous P.W."/>
            <person name="Stergiopoulos I."/>
        </authorList>
    </citation>
    <scope>NUCLEOTIDE SEQUENCE [LARGE SCALE GENOMIC DNA]</scope>
    <source>
        <strain evidence="3 4">CBS 114824</strain>
    </source>
</reference>
<feature type="compositionally biased region" description="Low complexity" evidence="1">
    <location>
        <begin position="376"/>
        <end position="387"/>
    </location>
</feature>
<dbReference type="GO" id="GO:0006897">
    <property type="term" value="P:endocytosis"/>
    <property type="evidence" value="ECO:0007669"/>
    <property type="project" value="TreeGrafter"/>
</dbReference>
<dbReference type="GO" id="GO:0006895">
    <property type="term" value="P:Golgi to endosome transport"/>
    <property type="evidence" value="ECO:0007669"/>
    <property type="project" value="TreeGrafter"/>
</dbReference>
<dbReference type="PANTHER" id="PTHR12276">
    <property type="entry name" value="EPSIN/ENT-RELATED"/>
    <property type="match status" value="1"/>
</dbReference>
<dbReference type="GO" id="GO:0005768">
    <property type="term" value="C:endosome"/>
    <property type="evidence" value="ECO:0007669"/>
    <property type="project" value="TreeGrafter"/>
</dbReference>
<accession>A0A139H3S2</accession>
<comment type="caution">
    <text evidence="3">The sequence shown here is derived from an EMBL/GenBank/DDBJ whole genome shotgun (WGS) entry which is preliminary data.</text>
</comment>
<feature type="compositionally biased region" description="Low complexity" evidence="1">
    <location>
        <begin position="517"/>
        <end position="528"/>
    </location>
</feature>
<evidence type="ECO:0000259" key="2">
    <source>
        <dbReference type="PROSITE" id="PS50942"/>
    </source>
</evidence>
<keyword evidence="4" id="KW-1185">Reference proteome</keyword>
<feature type="compositionally biased region" description="Basic residues" evidence="1">
    <location>
        <begin position="179"/>
        <end position="188"/>
    </location>
</feature>
<gene>
    <name evidence="3" type="ORF">AC578_2906</name>
</gene>
<dbReference type="CDD" id="cd16992">
    <property type="entry name" value="ENTH_Ent3"/>
    <property type="match status" value="1"/>
</dbReference>
<feature type="region of interest" description="Disordered" evidence="1">
    <location>
        <begin position="264"/>
        <end position="540"/>
    </location>
</feature>
<dbReference type="PANTHER" id="PTHR12276:SF45">
    <property type="entry name" value="CLATHRIN INTERACTOR 1"/>
    <property type="match status" value="1"/>
</dbReference>
<dbReference type="InterPro" id="IPR008942">
    <property type="entry name" value="ENTH_VHS"/>
</dbReference>
<evidence type="ECO:0000313" key="4">
    <source>
        <dbReference type="Proteomes" id="UP000070133"/>
    </source>
</evidence>
<dbReference type="SMART" id="SM00273">
    <property type="entry name" value="ENTH"/>
    <property type="match status" value="1"/>
</dbReference>
<evidence type="ECO:0000313" key="3">
    <source>
        <dbReference type="EMBL" id="KXS97120.1"/>
    </source>
</evidence>
<dbReference type="Proteomes" id="UP000070133">
    <property type="component" value="Unassembled WGS sequence"/>
</dbReference>
<dbReference type="GO" id="GO:0005543">
    <property type="term" value="F:phospholipid binding"/>
    <property type="evidence" value="ECO:0007669"/>
    <property type="project" value="TreeGrafter"/>
</dbReference>
<feature type="region of interest" description="Disordered" evidence="1">
    <location>
        <begin position="178"/>
        <end position="199"/>
    </location>
</feature>